<proteinExistence type="predicted"/>
<dbReference type="PANTHER" id="PTHR33371:SF4">
    <property type="entry name" value="INTERMEMBRANE PHOSPHOLIPID TRANSPORT SYSTEM BINDING PROTEIN MLAD"/>
    <property type="match status" value="1"/>
</dbReference>
<dbReference type="GO" id="GO:0005576">
    <property type="term" value="C:extracellular region"/>
    <property type="evidence" value="ECO:0007669"/>
    <property type="project" value="TreeGrafter"/>
</dbReference>
<dbReference type="Proteomes" id="UP000267536">
    <property type="component" value="Unassembled WGS sequence"/>
</dbReference>
<dbReference type="PANTHER" id="PTHR33371">
    <property type="entry name" value="INTERMEMBRANE PHOSPHOLIPID TRANSPORT SYSTEM BINDING PROTEIN MLAD-RELATED"/>
    <property type="match status" value="1"/>
</dbReference>
<dbReference type="RefSeq" id="WP_123928000.1">
    <property type="nucleotide sequence ID" value="NZ_JBPSDP010000001.1"/>
</dbReference>
<feature type="domain" description="Mce/MlaD" evidence="1">
    <location>
        <begin position="47"/>
        <end position="120"/>
    </location>
</feature>
<dbReference type="Pfam" id="PF02470">
    <property type="entry name" value="MlaD"/>
    <property type="match status" value="1"/>
</dbReference>
<protein>
    <submittedName>
        <fullName evidence="2">MCE family protein</fullName>
    </submittedName>
</protein>
<evidence type="ECO:0000259" key="1">
    <source>
        <dbReference type="Pfam" id="PF02470"/>
    </source>
</evidence>
<dbReference type="NCBIfam" id="TIGR00996">
    <property type="entry name" value="Mtu_fam_mce"/>
    <property type="match status" value="1"/>
</dbReference>
<organism evidence="2 3">
    <name type="scientific">Gordonia oryzae</name>
    <dbReference type="NCBI Taxonomy" id="2487349"/>
    <lineage>
        <taxon>Bacteria</taxon>
        <taxon>Bacillati</taxon>
        <taxon>Actinomycetota</taxon>
        <taxon>Actinomycetes</taxon>
        <taxon>Mycobacteriales</taxon>
        <taxon>Gordoniaceae</taxon>
        <taxon>Gordonia</taxon>
    </lineage>
</organism>
<dbReference type="OrthoDB" id="4516955at2"/>
<evidence type="ECO:0000313" key="3">
    <source>
        <dbReference type="Proteomes" id="UP000267536"/>
    </source>
</evidence>
<dbReference type="InterPro" id="IPR052336">
    <property type="entry name" value="MlaD_Phospholipid_Transporter"/>
</dbReference>
<evidence type="ECO:0000313" key="2">
    <source>
        <dbReference type="EMBL" id="RPA63487.1"/>
    </source>
</evidence>
<keyword evidence="3" id="KW-1185">Reference proteome</keyword>
<name>A0A3N4GPT6_9ACTN</name>
<gene>
    <name evidence="2" type="ORF">EF294_08285</name>
</gene>
<comment type="caution">
    <text evidence="2">The sequence shown here is derived from an EMBL/GenBank/DDBJ whole genome shotgun (WGS) entry which is preliminary data.</text>
</comment>
<dbReference type="AlphaFoldDB" id="A0A3N4GPT6"/>
<accession>A0A3N4GPT6</accession>
<dbReference type="InterPro" id="IPR003399">
    <property type="entry name" value="Mce/MlaD"/>
</dbReference>
<dbReference type="InterPro" id="IPR005693">
    <property type="entry name" value="Mce"/>
</dbReference>
<reference evidence="2 3" key="1">
    <citation type="submission" date="2018-11" db="EMBL/GenBank/DDBJ databases">
        <title>Draft genome sequence of Gordonia sp. RS15-1S isolated from rice stems.</title>
        <authorList>
            <person name="Muangham S."/>
        </authorList>
    </citation>
    <scope>NUCLEOTIDE SEQUENCE [LARGE SCALE GENOMIC DNA]</scope>
    <source>
        <strain evidence="2 3">RS15-1S</strain>
    </source>
</reference>
<dbReference type="EMBL" id="RKMH01000005">
    <property type="protein sequence ID" value="RPA63487.1"/>
    <property type="molecule type" value="Genomic_DNA"/>
</dbReference>
<sequence length="373" mass="39161">MLNAHMVSPKVTRRSMILAGLIVLAVGVLSGCSLIPAGWKTATGQAIEVTAYFPNTAGLYTTNDVAVLGMPVGQVTKIEEQGNRVMVKFTIDKNVPVPVDATAAIVNTSIVTTRHIELTPAYSKGPKLTDGAVLRNEGMSPVSVGDLFDAVDKLVSNLSGQAPGEGPVADLMDVTSGITSDNGQRLQEAINQLGSASQVVSGNGDAIVDIVKSVQQLTAALVANYPKMKDFSNSINQVSEMLGRQSPGLVATLGDLNQTLLNTSEFLHNNAGTIGASTGRLAALAENLSDYSRQVVETIDLGPLLFQNLSNSISAEQGAWRAQVLLDKSLIDTQLVSQFCKAINLHKNGCETGQLQGFGPDLGVFSALEALTQ</sequence>